<feature type="compositionally biased region" description="Basic and acidic residues" evidence="1">
    <location>
        <begin position="11"/>
        <end position="23"/>
    </location>
</feature>
<accession>A0A9Q1KBH4</accession>
<dbReference type="AlphaFoldDB" id="A0A9Q1KBH4"/>
<comment type="caution">
    <text evidence="2">The sequence shown here is derived from an EMBL/GenBank/DDBJ whole genome shotgun (WGS) entry which is preliminary data.</text>
</comment>
<reference evidence="2" key="1">
    <citation type="submission" date="2022-04" db="EMBL/GenBank/DDBJ databases">
        <title>Carnegiea gigantea Genome sequencing and assembly v2.</title>
        <authorList>
            <person name="Copetti D."/>
            <person name="Sanderson M.J."/>
            <person name="Burquez A."/>
            <person name="Wojciechowski M.F."/>
        </authorList>
    </citation>
    <scope>NUCLEOTIDE SEQUENCE</scope>
    <source>
        <strain evidence="2">SGP5-SGP5p</strain>
        <tissue evidence="2">Aerial part</tissue>
    </source>
</reference>
<evidence type="ECO:0000313" key="2">
    <source>
        <dbReference type="EMBL" id="KAJ8441011.1"/>
    </source>
</evidence>
<protein>
    <submittedName>
        <fullName evidence="2">Uncharacterized protein</fullName>
    </submittedName>
</protein>
<dbReference type="EMBL" id="JAKOGI010000179">
    <property type="protein sequence ID" value="KAJ8441011.1"/>
    <property type="molecule type" value="Genomic_DNA"/>
</dbReference>
<keyword evidence="3" id="KW-1185">Reference proteome</keyword>
<sequence length="270" mass="30924">MLLQDEEGEESKDIATIEARSNKETSNNAPRGSRFSALLLLGPNVNFEEDQEGECLPRETIWDDENGNGKENPIVQPSPNLQAAQPQEPPDPAPSLSPSLQGLSNAMLLGSSLVNKTDEDVFQDVLSEEDNDERDRRMQEDHANMQIREDNHGLLDSVPMNICDDRDLEWRLKSVDAFAIIVNRPWLLARDFNENRTLEERDHGGTDMARWCLKFNNWIENNTLLDLGFSRPKFICSRWFSQKMRKSAWLDRAFCNKIWGTSFKKVLSNT</sequence>
<proteinExistence type="predicted"/>
<feature type="compositionally biased region" description="Acidic residues" evidence="1">
    <location>
        <begin position="1"/>
        <end position="10"/>
    </location>
</feature>
<organism evidence="2 3">
    <name type="scientific">Carnegiea gigantea</name>
    <dbReference type="NCBI Taxonomy" id="171969"/>
    <lineage>
        <taxon>Eukaryota</taxon>
        <taxon>Viridiplantae</taxon>
        <taxon>Streptophyta</taxon>
        <taxon>Embryophyta</taxon>
        <taxon>Tracheophyta</taxon>
        <taxon>Spermatophyta</taxon>
        <taxon>Magnoliopsida</taxon>
        <taxon>eudicotyledons</taxon>
        <taxon>Gunneridae</taxon>
        <taxon>Pentapetalae</taxon>
        <taxon>Caryophyllales</taxon>
        <taxon>Cactineae</taxon>
        <taxon>Cactaceae</taxon>
        <taxon>Cactoideae</taxon>
        <taxon>Echinocereeae</taxon>
        <taxon>Carnegiea</taxon>
    </lineage>
</organism>
<name>A0A9Q1KBH4_9CARY</name>
<evidence type="ECO:0000256" key="1">
    <source>
        <dbReference type="SAM" id="MobiDB-lite"/>
    </source>
</evidence>
<feature type="region of interest" description="Disordered" evidence="1">
    <location>
        <begin position="49"/>
        <end position="102"/>
    </location>
</feature>
<feature type="region of interest" description="Disordered" evidence="1">
    <location>
        <begin position="1"/>
        <end position="33"/>
    </location>
</feature>
<gene>
    <name evidence="2" type="ORF">Cgig2_021375</name>
</gene>
<evidence type="ECO:0000313" key="3">
    <source>
        <dbReference type="Proteomes" id="UP001153076"/>
    </source>
</evidence>
<dbReference type="Proteomes" id="UP001153076">
    <property type="component" value="Unassembled WGS sequence"/>
</dbReference>